<name>A0A0B1R753_9GAMM</name>
<keyword evidence="2 6" id="KW-0560">Oxidoreductase</keyword>
<protein>
    <recommendedName>
        <fullName evidence="3">aldehyde dehydrogenase (NAD(+))</fullName>
        <ecNumber evidence="3">1.2.1.3</ecNumber>
    </recommendedName>
</protein>
<evidence type="ECO:0000256" key="1">
    <source>
        <dbReference type="ARBA" id="ARBA00009986"/>
    </source>
</evidence>
<evidence type="ECO:0000256" key="5">
    <source>
        <dbReference type="PROSITE-ProRule" id="PRU10007"/>
    </source>
</evidence>
<dbReference type="GO" id="GO:0004029">
    <property type="term" value="F:aldehyde dehydrogenase (NAD+) activity"/>
    <property type="evidence" value="ECO:0007669"/>
    <property type="project" value="UniProtKB-EC"/>
</dbReference>
<dbReference type="CDD" id="cd07138">
    <property type="entry name" value="ALDH_CddD_SSP0762"/>
    <property type="match status" value="1"/>
</dbReference>
<evidence type="ECO:0000256" key="6">
    <source>
        <dbReference type="RuleBase" id="RU003345"/>
    </source>
</evidence>
<evidence type="ECO:0000259" key="7">
    <source>
        <dbReference type="Pfam" id="PF00171"/>
    </source>
</evidence>
<proteinExistence type="inferred from homology"/>
<organism evidence="8 9">
    <name type="scientific">Pantoea rodasii</name>
    <dbReference type="NCBI Taxonomy" id="1076549"/>
    <lineage>
        <taxon>Bacteria</taxon>
        <taxon>Pseudomonadati</taxon>
        <taxon>Pseudomonadota</taxon>
        <taxon>Gammaproteobacteria</taxon>
        <taxon>Enterobacterales</taxon>
        <taxon>Erwiniaceae</taxon>
        <taxon>Pantoea</taxon>
    </lineage>
</organism>
<dbReference type="Gene3D" id="3.40.605.10">
    <property type="entry name" value="Aldehyde Dehydrogenase, Chain A, domain 1"/>
    <property type="match status" value="1"/>
</dbReference>
<dbReference type="InterPro" id="IPR016163">
    <property type="entry name" value="Ald_DH_C"/>
</dbReference>
<dbReference type="SUPFAM" id="SSF53720">
    <property type="entry name" value="ALDH-like"/>
    <property type="match status" value="1"/>
</dbReference>
<dbReference type="RefSeq" id="WP_039333030.1">
    <property type="nucleotide sequence ID" value="NZ_JTJJ01000059.1"/>
</dbReference>
<dbReference type="PROSITE" id="PS00687">
    <property type="entry name" value="ALDEHYDE_DEHYDR_GLU"/>
    <property type="match status" value="1"/>
</dbReference>
<evidence type="ECO:0000256" key="2">
    <source>
        <dbReference type="ARBA" id="ARBA00023002"/>
    </source>
</evidence>
<dbReference type="Proteomes" id="UP000030853">
    <property type="component" value="Unassembled WGS sequence"/>
</dbReference>
<feature type="active site" evidence="5">
    <location>
        <position position="244"/>
    </location>
</feature>
<dbReference type="InterPro" id="IPR016162">
    <property type="entry name" value="Ald_DH_N"/>
</dbReference>
<dbReference type="AlphaFoldDB" id="A0A0B1R753"/>
<dbReference type="FunFam" id="3.40.309.10:FF:000012">
    <property type="entry name" value="Betaine aldehyde dehydrogenase"/>
    <property type="match status" value="1"/>
</dbReference>
<dbReference type="InterPro" id="IPR016161">
    <property type="entry name" value="Ald_DH/histidinol_DH"/>
</dbReference>
<dbReference type="Gene3D" id="3.40.309.10">
    <property type="entry name" value="Aldehyde Dehydrogenase, Chain A, domain 2"/>
    <property type="match status" value="1"/>
</dbReference>
<dbReference type="PROSITE" id="PS00070">
    <property type="entry name" value="ALDEHYDE_DEHYDR_CYS"/>
    <property type="match status" value="1"/>
</dbReference>
<dbReference type="InterPro" id="IPR029510">
    <property type="entry name" value="Ald_DH_CS_GLU"/>
</dbReference>
<accession>A0A0B1R753</accession>
<dbReference type="EC" id="1.2.1.3" evidence="3"/>
<dbReference type="InterPro" id="IPR016160">
    <property type="entry name" value="Ald_DH_CS_CYS"/>
</dbReference>
<comment type="similarity">
    <text evidence="1 6">Belongs to the aldehyde dehydrogenase family.</text>
</comment>
<reference evidence="8 9" key="1">
    <citation type="submission" date="2014-11" db="EMBL/GenBank/DDBJ databases">
        <title>Genome sequencing of Pantoea rodasii ND03.</title>
        <authorList>
            <person name="Muhamad Yunos N.Y."/>
            <person name="Chan K.-G."/>
        </authorList>
    </citation>
    <scope>NUCLEOTIDE SEQUENCE [LARGE SCALE GENOMIC DNA]</scope>
    <source>
        <strain evidence="8 9">ND03</strain>
    </source>
</reference>
<dbReference type="FunFam" id="3.40.605.10:FF:000007">
    <property type="entry name" value="NAD/NADP-dependent betaine aldehyde dehydrogenase"/>
    <property type="match status" value="1"/>
</dbReference>
<dbReference type="EMBL" id="JTJJ01000059">
    <property type="protein sequence ID" value="KHJ67027.1"/>
    <property type="molecule type" value="Genomic_DNA"/>
</dbReference>
<feature type="domain" description="Aldehyde dehydrogenase" evidence="7">
    <location>
        <begin position="14"/>
        <end position="469"/>
    </location>
</feature>
<gene>
    <name evidence="8" type="ORF">QU24_16135</name>
</gene>
<evidence type="ECO:0000313" key="8">
    <source>
        <dbReference type="EMBL" id="KHJ67027.1"/>
    </source>
</evidence>
<comment type="catalytic activity">
    <reaction evidence="4">
        <text>an aldehyde + NAD(+) + H2O = a carboxylate + NADH + 2 H(+)</text>
        <dbReference type="Rhea" id="RHEA:16185"/>
        <dbReference type="ChEBI" id="CHEBI:15377"/>
        <dbReference type="ChEBI" id="CHEBI:15378"/>
        <dbReference type="ChEBI" id="CHEBI:17478"/>
        <dbReference type="ChEBI" id="CHEBI:29067"/>
        <dbReference type="ChEBI" id="CHEBI:57540"/>
        <dbReference type="ChEBI" id="CHEBI:57945"/>
        <dbReference type="EC" id="1.2.1.3"/>
    </reaction>
</comment>
<evidence type="ECO:0000313" key="9">
    <source>
        <dbReference type="Proteomes" id="UP000030853"/>
    </source>
</evidence>
<dbReference type="Pfam" id="PF00171">
    <property type="entry name" value="Aldedh"/>
    <property type="match status" value="1"/>
</dbReference>
<sequence length="473" mass="50571">MHIIEHIYINGRFVTPAGNEWLEMINPADGRVIGKARMANEQDAERAIAAAHAAFPAYARTSVAERIMLLKKMHDAVKSCESELHAAILEEYGAPASRSQWMASYPADVILQVIQELEQYPFSQQAGRAHVQMLPLGVAGLITPWNSNAGFICHKLATALAAGCTTVIKPSEFSLLQTEVITQALHRAGLPDGLFNIVTGRGAEVGDAISRSPLVAKISFTGSTATGKTILRTAAETFKRVTLELGGKSPTLILPDADANSAAELAVQAGFINSGQACIAGTRILVPEARKAEFEQALTLAVAAQCSGNPASPATTIGPMVNEKQWQRVQHYIGLGEQEGARILSGGQGRPQGLTHGWYIKPTLFSDVTPQMQIAREEIFGPVLSIMSYRDEAEAIAIANDTDYGLSALVIGADEQHARAVGEQILAGRVMINTLAHEPRAPFGGFGHSGMGREMGQWGISAFLEPRAVTVAY</sequence>
<evidence type="ECO:0000256" key="3">
    <source>
        <dbReference type="ARBA" id="ARBA00024226"/>
    </source>
</evidence>
<dbReference type="PANTHER" id="PTHR42804">
    <property type="entry name" value="ALDEHYDE DEHYDROGENASE"/>
    <property type="match status" value="1"/>
</dbReference>
<dbReference type="PANTHER" id="PTHR42804:SF1">
    <property type="entry name" value="ALDEHYDE DEHYDROGENASE-RELATED"/>
    <property type="match status" value="1"/>
</dbReference>
<evidence type="ECO:0000256" key="4">
    <source>
        <dbReference type="ARBA" id="ARBA00049194"/>
    </source>
</evidence>
<comment type="caution">
    <text evidence="8">The sequence shown here is derived from an EMBL/GenBank/DDBJ whole genome shotgun (WGS) entry which is preliminary data.</text>
</comment>
<dbReference type="InterPro" id="IPR015590">
    <property type="entry name" value="Aldehyde_DH_dom"/>
</dbReference>